<accession>A0A813ZR03</accession>
<dbReference type="Pfam" id="PF07324">
    <property type="entry name" value="DGCR6"/>
    <property type="match status" value="1"/>
</dbReference>
<evidence type="ECO:0000313" key="4">
    <source>
        <dbReference type="Proteomes" id="UP000663829"/>
    </source>
</evidence>
<protein>
    <recommendedName>
        <fullName evidence="5">Protein DGCR6</fullName>
    </recommendedName>
</protein>
<reference evidence="2" key="1">
    <citation type="submission" date="2021-02" db="EMBL/GenBank/DDBJ databases">
        <authorList>
            <person name="Nowell W R."/>
        </authorList>
    </citation>
    <scope>NUCLEOTIDE SEQUENCE</scope>
</reference>
<dbReference type="Proteomes" id="UP000681722">
    <property type="component" value="Unassembled WGS sequence"/>
</dbReference>
<dbReference type="AlphaFoldDB" id="A0A813ZR03"/>
<evidence type="ECO:0000313" key="3">
    <source>
        <dbReference type="EMBL" id="CAF3684323.1"/>
    </source>
</evidence>
<organism evidence="2 4">
    <name type="scientific">Didymodactylos carnosus</name>
    <dbReference type="NCBI Taxonomy" id="1234261"/>
    <lineage>
        <taxon>Eukaryota</taxon>
        <taxon>Metazoa</taxon>
        <taxon>Spiralia</taxon>
        <taxon>Gnathifera</taxon>
        <taxon>Rotifera</taxon>
        <taxon>Eurotatoria</taxon>
        <taxon>Bdelloidea</taxon>
        <taxon>Philodinida</taxon>
        <taxon>Philodinidae</taxon>
        <taxon>Didymodactylos</taxon>
    </lineage>
</organism>
<sequence length="189" mass="22381">MNNQLDATQRREYLSKQLNNLIRDLPPKYQERYQQHGFRNQLISSLLDGTVFSIVQGLQEIQSLAEKNLSNERNRLVKITKEQENDLIRKHREDEQRCADRPQHLNLLQAANKRELEAFLKRTNEEQQRFDMKVILELDQKVLEQQTTLEKAGVPFMYATNKPNDVRLQMFTLEFIQKLSQSLPPSFNL</sequence>
<comment type="caution">
    <text evidence="2">The sequence shown here is derived from an EMBL/GenBank/DDBJ whole genome shotgun (WGS) entry which is preliminary data.</text>
</comment>
<dbReference type="InterPro" id="IPR010849">
    <property type="entry name" value="Gonadal"/>
</dbReference>
<comment type="similarity">
    <text evidence="1">Belongs to the gonadal family.</text>
</comment>
<name>A0A813ZR03_9BILA</name>
<dbReference type="PANTHER" id="PTHR13054:SF2">
    <property type="entry name" value="PROTEIN DGCR6"/>
    <property type="match status" value="1"/>
</dbReference>
<proteinExistence type="inferred from homology"/>
<gene>
    <name evidence="2" type="ORF">GPM918_LOCUS8686</name>
    <name evidence="3" type="ORF">SRO942_LOCUS8688</name>
</gene>
<dbReference type="OrthoDB" id="21617at2759"/>
<evidence type="ECO:0008006" key="5">
    <source>
        <dbReference type="Google" id="ProtNLM"/>
    </source>
</evidence>
<dbReference type="Proteomes" id="UP000663829">
    <property type="component" value="Unassembled WGS sequence"/>
</dbReference>
<evidence type="ECO:0000256" key="1">
    <source>
        <dbReference type="ARBA" id="ARBA00005939"/>
    </source>
</evidence>
<evidence type="ECO:0000313" key="2">
    <source>
        <dbReference type="EMBL" id="CAF0901984.1"/>
    </source>
</evidence>
<dbReference type="PANTHER" id="PTHR13054">
    <property type="entry name" value="DIGEORGE SYNDROME CRITICAL REGION 6 DGCR6 FAMILY MEMBER"/>
    <property type="match status" value="1"/>
</dbReference>
<keyword evidence="4" id="KW-1185">Reference proteome</keyword>
<dbReference type="EMBL" id="CAJOBC010001540">
    <property type="protein sequence ID" value="CAF3684323.1"/>
    <property type="molecule type" value="Genomic_DNA"/>
</dbReference>
<dbReference type="EMBL" id="CAJNOQ010001540">
    <property type="protein sequence ID" value="CAF0901984.1"/>
    <property type="molecule type" value="Genomic_DNA"/>
</dbReference>